<dbReference type="Gene3D" id="3.30.479.30">
    <property type="entry name" value="Band 7 domain"/>
    <property type="match status" value="1"/>
</dbReference>
<gene>
    <name evidence="3" type="ORF">MNB_SV-12-1495</name>
</gene>
<proteinExistence type="predicted"/>
<dbReference type="CDD" id="cd03408">
    <property type="entry name" value="SPFH_like_u1"/>
    <property type="match status" value="1"/>
</dbReference>
<dbReference type="PANTHER" id="PTHR37826">
    <property type="entry name" value="FLOTILLIN BAND_7_5 DOMAIN PROTEIN"/>
    <property type="match status" value="1"/>
</dbReference>
<evidence type="ECO:0000259" key="2">
    <source>
        <dbReference type="Pfam" id="PF14237"/>
    </source>
</evidence>
<dbReference type="Pfam" id="PF14237">
    <property type="entry name" value="GYF_2"/>
    <property type="match status" value="1"/>
</dbReference>
<evidence type="ECO:0000313" key="3">
    <source>
        <dbReference type="EMBL" id="SFV67074.1"/>
    </source>
</evidence>
<protein>
    <submittedName>
        <fullName evidence="3">Putative virion core protein (Lumpy skin disease virus)</fullName>
    </submittedName>
</protein>
<dbReference type="SUPFAM" id="SSF117892">
    <property type="entry name" value="Band 7/SPFH domain"/>
    <property type="match status" value="1"/>
</dbReference>
<dbReference type="InterPro" id="IPR033880">
    <property type="entry name" value="SPFH_YdjI"/>
</dbReference>
<evidence type="ECO:0000259" key="1">
    <source>
        <dbReference type="Pfam" id="PF13421"/>
    </source>
</evidence>
<name>A0A1W1CMS3_9ZZZZ</name>
<sequence>MGLFDWITGQFIDVIEWTDDSHDTMVYRFDREDHEIKYGAKLTVRESQVAIFVNEGVIADVLKPGIYELETNNLPIITSLQHWDHGFNSPFKAEVYFVNTKRFTDLKWGTKNPIMVRDPEFSMVRLRAFGTYEIRISDPEHFLKEIVGTDGHFTVDEIDEQLRNLILSKFATILGESNIPVLDLASNYENFSNYVSERIAPHFGEYGLELTKILVENISLPNEVEKALDKRTSREVTGDLDKHLKYQTGEALGNSGGGGSSIGDMIGMGAGIALGQEMTNKISLKDTPPKLPARDETSYHIAVDDVSEGPYDVKTIKNLIEKGTIKRDTLVWRKGLEDWKPAKSILKEYFDNTPPPLP</sequence>
<accession>A0A1W1CMS3</accession>
<dbReference type="AlphaFoldDB" id="A0A1W1CMS3"/>
<feature type="domain" description="GYF" evidence="2">
    <location>
        <begin position="299"/>
        <end position="345"/>
    </location>
</feature>
<feature type="domain" description="SPFH" evidence="1">
    <location>
        <begin position="26"/>
        <end position="235"/>
    </location>
</feature>
<dbReference type="InterPro" id="IPR036013">
    <property type="entry name" value="Band_7/SPFH_dom_sf"/>
</dbReference>
<dbReference type="EMBL" id="FPHE01000160">
    <property type="protein sequence ID" value="SFV67074.1"/>
    <property type="molecule type" value="Genomic_DNA"/>
</dbReference>
<organism evidence="3">
    <name type="scientific">hydrothermal vent metagenome</name>
    <dbReference type="NCBI Taxonomy" id="652676"/>
    <lineage>
        <taxon>unclassified sequences</taxon>
        <taxon>metagenomes</taxon>
        <taxon>ecological metagenomes</taxon>
    </lineage>
</organism>
<dbReference type="InterPro" id="IPR025640">
    <property type="entry name" value="GYF_2"/>
</dbReference>
<reference evidence="3" key="1">
    <citation type="submission" date="2016-10" db="EMBL/GenBank/DDBJ databases">
        <authorList>
            <person name="de Groot N.N."/>
        </authorList>
    </citation>
    <scope>NUCLEOTIDE SEQUENCE</scope>
</reference>
<dbReference type="Pfam" id="PF13421">
    <property type="entry name" value="Band_7_1"/>
    <property type="match status" value="1"/>
</dbReference>
<dbReference type="PANTHER" id="PTHR37826:SF2">
    <property type="entry name" value="ZINC-RIBBON DOMAIN-CONTAINING PROTEIN"/>
    <property type="match status" value="1"/>
</dbReference>